<dbReference type="Proteomes" id="UP001165395">
    <property type="component" value="Unassembled WGS sequence"/>
</dbReference>
<keyword evidence="6" id="KW-1185">Reference proteome</keyword>
<dbReference type="InterPro" id="IPR029045">
    <property type="entry name" value="ClpP/crotonase-like_dom_sf"/>
</dbReference>
<evidence type="ECO:0000256" key="1">
    <source>
        <dbReference type="ARBA" id="ARBA00001709"/>
    </source>
</evidence>
<gene>
    <name evidence="5" type="ORF">LIN78_12235</name>
</gene>
<evidence type="ECO:0000313" key="5">
    <source>
        <dbReference type="EMBL" id="MCB6184313.1"/>
    </source>
</evidence>
<proteinExistence type="predicted"/>
<dbReference type="EMBL" id="JAJBZT010000006">
    <property type="protein sequence ID" value="MCB6184313.1"/>
    <property type="molecule type" value="Genomic_DNA"/>
</dbReference>
<organism evidence="5 6">
    <name type="scientific">Leeia speluncae</name>
    <dbReference type="NCBI Taxonomy" id="2884804"/>
    <lineage>
        <taxon>Bacteria</taxon>
        <taxon>Pseudomonadati</taxon>
        <taxon>Pseudomonadota</taxon>
        <taxon>Betaproteobacteria</taxon>
        <taxon>Neisseriales</taxon>
        <taxon>Leeiaceae</taxon>
        <taxon>Leeia</taxon>
    </lineage>
</organism>
<keyword evidence="3" id="KW-0378">Hydrolase</keyword>
<comment type="caution">
    <text evidence="5">The sequence shown here is derived from an EMBL/GenBank/DDBJ whole genome shotgun (WGS) entry which is preliminary data.</text>
</comment>
<feature type="domain" description="Enoyl-CoA hydratase/isomerase" evidence="4">
    <location>
        <begin position="16"/>
        <end position="357"/>
    </location>
</feature>
<dbReference type="PANTHER" id="PTHR43176">
    <property type="entry name" value="3-HYDROXYISOBUTYRYL-COA HYDROLASE-RELATED"/>
    <property type="match status" value="1"/>
</dbReference>
<evidence type="ECO:0000256" key="2">
    <source>
        <dbReference type="ARBA" id="ARBA00011915"/>
    </source>
</evidence>
<name>A0ABS8D7Z1_9NEIS</name>
<dbReference type="Pfam" id="PF16113">
    <property type="entry name" value="ECH_2"/>
    <property type="match status" value="1"/>
</dbReference>
<dbReference type="RefSeq" id="WP_227181124.1">
    <property type="nucleotide sequence ID" value="NZ_JAJBZT010000006.1"/>
</dbReference>
<comment type="catalytic activity">
    <reaction evidence="1">
        <text>3-hydroxy-2-methylpropanoyl-CoA + H2O = 3-hydroxy-2-methylpropanoate + CoA + H(+)</text>
        <dbReference type="Rhea" id="RHEA:20888"/>
        <dbReference type="ChEBI" id="CHEBI:11805"/>
        <dbReference type="ChEBI" id="CHEBI:15377"/>
        <dbReference type="ChEBI" id="CHEBI:15378"/>
        <dbReference type="ChEBI" id="CHEBI:57287"/>
        <dbReference type="ChEBI" id="CHEBI:57340"/>
        <dbReference type="EC" id="3.1.2.4"/>
    </reaction>
</comment>
<dbReference type="PANTHER" id="PTHR43176:SF3">
    <property type="entry name" value="3-HYDROXYISOBUTYRYL-COA HYDROLASE, MITOCHONDRIAL"/>
    <property type="match status" value="1"/>
</dbReference>
<reference evidence="5" key="1">
    <citation type="submission" date="2021-10" db="EMBL/GenBank/DDBJ databases">
        <title>The complete genome sequence of Leeia sp. TBRC 13508.</title>
        <authorList>
            <person name="Charoenyingcharoen P."/>
            <person name="Yukphan P."/>
        </authorList>
    </citation>
    <scope>NUCLEOTIDE SEQUENCE</scope>
    <source>
        <strain evidence="5">TBRC 13508</strain>
    </source>
</reference>
<dbReference type="InterPro" id="IPR032259">
    <property type="entry name" value="HIBYL-CoA-H"/>
</dbReference>
<evidence type="ECO:0000259" key="4">
    <source>
        <dbReference type="Pfam" id="PF16113"/>
    </source>
</evidence>
<dbReference type="NCBIfam" id="NF004127">
    <property type="entry name" value="PRK05617.1"/>
    <property type="match status" value="1"/>
</dbReference>
<dbReference type="Gene3D" id="3.90.226.10">
    <property type="entry name" value="2-enoyl-CoA Hydratase, Chain A, domain 1"/>
    <property type="match status" value="1"/>
</dbReference>
<accession>A0ABS8D7Z1</accession>
<protein>
    <recommendedName>
        <fullName evidence="2">3-hydroxyisobutyryl-CoA hydrolase</fullName>
        <ecNumber evidence="2">3.1.2.4</ecNumber>
    </recommendedName>
</protein>
<evidence type="ECO:0000313" key="6">
    <source>
        <dbReference type="Proteomes" id="UP001165395"/>
    </source>
</evidence>
<dbReference type="EC" id="3.1.2.4" evidence="2"/>
<dbReference type="InterPro" id="IPR045004">
    <property type="entry name" value="ECH_dom"/>
</dbReference>
<dbReference type="SUPFAM" id="SSF52096">
    <property type="entry name" value="ClpP/crotonase"/>
    <property type="match status" value="1"/>
</dbReference>
<evidence type="ECO:0000256" key="3">
    <source>
        <dbReference type="ARBA" id="ARBA00022801"/>
    </source>
</evidence>
<dbReference type="CDD" id="cd06558">
    <property type="entry name" value="crotonase-like"/>
    <property type="match status" value="1"/>
</dbReference>
<sequence length="372" mass="41229">MTVQVAEKRTTNGYVVGFLTLDRPEVLHALSFEMMQTISSQILQWKDRKDVVAVVLASSTERAFCAGGDIREMYQQVKSLPKEEAKAFAENYFAVEYGLEYELHRYPKPIIAWGGGIVMGGGWGLFAGASHRIITETSRMAMPEVHIGLYPDAGGSWFLSRLPGNLGKFLALTGTSIFPRDIMRLGIADYCLANRQKDVCLTDLLSLPWSDNSTSNHDLITLLMNDLAAVESFELPDANIFPVRQAISRALHAKQVTKAVSALLTLKGMTPWLDAALTQLSKGSPLSQHLAFAMQEKAKHASLADSFRLEWWVSVNCCLYPDYSEGVRALLIDRDGEPKWQASSLAGVSTEVLDQFLNPDFSNINHPLMNLN</sequence>